<feature type="coiled-coil region" evidence="2">
    <location>
        <begin position="40"/>
        <end position="326"/>
    </location>
</feature>
<keyword evidence="5" id="KW-1185">Reference proteome</keyword>
<comment type="caution">
    <text evidence="4">The sequence shown here is derived from an EMBL/GenBank/DDBJ whole genome shotgun (WGS) entry which is preliminary data.</text>
</comment>
<feature type="compositionally biased region" description="Low complexity" evidence="3">
    <location>
        <begin position="650"/>
        <end position="679"/>
    </location>
</feature>
<dbReference type="AlphaFoldDB" id="A0A9J6C1B1"/>
<evidence type="ECO:0000256" key="3">
    <source>
        <dbReference type="SAM" id="MobiDB-lite"/>
    </source>
</evidence>
<protein>
    <submittedName>
        <fullName evidence="4">Uncharacterized protein</fullName>
    </submittedName>
</protein>
<feature type="region of interest" description="Disordered" evidence="3">
    <location>
        <begin position="618"/>
        <end position="715"/>
    </location>
</feature>
<evidence type="ECO:0000313" key="5">
    <source>
        <dbReference type="Proteomes" id="UP001107558"/>
    </source>
</evidence>
<accession>A0A9J6C1B1</accession>
<name>A0A9J6C1B1_POLVA</name>
<dbReference type="PANTHER" id="PTHR24200:SF11">
    <property type="entry name" value="TOUCAN, ISOFORM A"/>
    <property type="match status" value="1"/>
</dbReference>
<evidence type="ECO:0000313" key="4">
    <source>
        <dbReference type="EMBL" id="KAG5675802.1"/>
    </source>
</evidence>
<dbReference type="Proteomes" id="UP001107558">
    <property type="component" value="Chromosome 2"/>
</dbReference>
<keyword evidence="1 2" id="KW-0175">Coiled coil</keyword>
<reference evidence="4" key="1">
    <citation type="submission" date="2021-03" db="EMBL/GenBank/DDBJ databases">
        <title>Chromosome level genome of the anhydrobiotic midge Polypedilum vanderplanki.</title>
        <authorList>
            <person name="Yoshida Y."/>
            <person name="Kikawada T."/>
            <person name="Gusev O."/>
        </authorList>
    </citation>
    <scope>NUCLEOTIDE SEQUENCE</scope>
    <source>
        <strain evidence="4">NIAS01</strain>
        <tissue evidence="4">Whole body or cell culture</tissue>
    </source>
</reference>
<proteinExistence type="predicted"/>
<dbReference type="PANTHER" id="PTHR24200">
    <property type="entry name" value="TOUCAN, ISOFORM A"/>
    <property type="match status" value="1"/>
</dbReference>
<evidence type="ECO:0000256" key="2">
    <source>
        <dbReference type="SAM" id="Coils"/>
    </source>
</evidence>
<dbReference type="GO" id="GO:0008017">
    <property type="term" value="F:microtubule binding"/>
    <property type="evidence" value="ECO:0007669"/>
    <property type="project" value="TreeGrafter"/>
</dbReference>
<organism evidence="4 5">
    <name type="scientific">Polypedilum vanderplanki</name>
    <name type="common">Sleeping chironomid midge</name>
    <dbReference type="NCBI Taxonomy" id="319348"/>
    <lineage>
        <taxon>Eukaryota</taxon>
        <taxon>Metazoa</taxon>
        <taxon>Ecdysozoa</taxon>
        <taxon>Arthropoda</taxon>
        <taxon>Hexapoda</taxon>
        <taxon>Insecta</taxon>
        <taxon>Pterygota</taxon>
        <taxon>Neoptera</taxon>
        <taxon>Endopterygota</taxon>
        <taxon>Diptera</taxon>
        <taxon>Nematocera</taxon>
        <taxon>Chironomoidea</taxon>
        <taxon>Chironomidae</taxon>
        <taxon>Chironominae</taxon>
        <taxon>Polypedilum</taxon>
        <taxon>Polypedilum</taxon>
    </lineage>
</organism>
<dbReference type="GO" id="GO:0005634">
    <property type="term" value="C:nucleus"/>
    <property type="evidence" value="ECO:0007669"/>
    <property type="project" value="TreeGrafter"/>
</dbReference>
<evidence type="ECO:0000256" key="1">
    <source>
        <dbReference type="ARBA" id="ARBA00023054"/>
    </source>
</evidence>
<feature type="compositionally biased region" description="Polar residues" evidence="3">
    <location>
        <begin position="456"/>
        <end position="473"/>
    </location>
</feature>
<dbReference type="OrthoDB" id="10038993at2759"/>
<feature type="region of interest" description="Disordered" evidence="3">
    <location>
        <begin position="440"/>
        <end position="503"/>
    </location>
</feature>
<sequence>MAPKMNPKIAELVNDLWKKNLDAFSCPSIKKAQQKTAKQLLEARDCIDEMKSSYQSLEEKLNDREEYFSKREIELQDFHRCEMLKAQKSLEDLQNEKTLQERLIAEIKAENELKIKNLALEAEKSIKSRDEELQSAKNRENDLLKRIQQLTITEDELRDKVHSSELEFSEKLQNAMMKERELTEKINQLTKDLDDLKTKSESEKRELEEKLNLSQDELSIIRNSRSNCANESFHNRSSNNTSLQDEVESLRCVLELKQSEISELRKTNCELQRAADEATSAQFRCSALESRIEDLQVQLHAKNEEEKELMQKYKALQEQHENATLKTSRLSLHNEELLWRLKQNAEKYTMTLNELSKSYHESSSTFNRTNMNINEFDISCGAKSSNGSTLDAENCGGSPPPSPIIKGVVEKSDSVSWVLEMDDETPEVLATRLVRRAGSFRSDKCSPSPVPKRQKCQNNTSIQQSASATSILKQHSEPSPMKQATNGRLRSKSVSATKANEPQQKMIPQIVRSISNNGGAVVKNLNETAWKHNSLNQMKTSSPNPKNISVSETSVDLIIDEDFENVAGKNDFFLNDGAGAIKKRESFHRDTAPNFKKSRENRGLITCDTAALTGNELKTHRRPKASAGEIKFSVSGSNSEDEEEIDEEQSVNSSSASSTVSTSPSTPSMSSTSTSSSSNVQPIESIEDALLRWKEHNNTPMEVSWCDGEPSESCV</sequence>
<dbReference type="GO" id="GO:0005737">
    <property type="term" value="C:cytoplasm"/>
    <property type="evidence" value="ECO:0007669"/>
    <property type="project" value="TreeGrafter"/>
</dbReference>
<dbReference type="EMBL" id="JADBJN010000002">
    <property type="protein sequence ID" value="KAG5675802.1"/>
    <property type="molecule type" value="Genomic_DNA"/>
</dbReference>
<dbReference type="InterPro" id="IPR051293">
    <property type="entry name" value="MTUS1/CCDC69"/>
</dbReference>
<feature type="compositionally biased region" description="Acidic residues" evidence="3">
    <location>
        <begin position="639"/>
        <end position="649"/>
    </location>
</feature>
<feature type="compositionally biased region" description="Polar residues" evidence="3">
    <location>
        <begin position="482"/>
        <end position="503"/>
    </location>
</feature>
<gene>
    <name evidence="4" type="ORF">PVAND_005676</name>
</gene>